<keyword evidence="3" id="KW-1185">Reference proteome</keyword>
<evidence type="ECO:0000256" key="1">
    <source>
        <dbReference type="SAM" id="MobiDB-lite"/>
    </source>
</evidence>
<protein>
    <submittedName>
        <fullName evidence="2">Uncharacterized protein</fullName>
    </submittedName>
</protein>
<feature type="region of interest" description="Disordered" evidence="1">
    <location>
        <begin position="632"/>
        <end position="691"/>
    </location>
</feature>
<organism evidence="2 3">
    <name type="scientific">Champsocephalus gunnari</name>
    <name type="common">Mackerel icefish</name>
    <dbReference type="NCBI Taxonomy" id="52237"/>
    <lineage>
        <taxon>Eukaryota</taxon>
        <taxon>Metazoa</taxon>
        <taxon>Chordata</taxon>
        <taxon>Craniata</taxon>
        <taxon>Vertebrata</taxon>
        <taxon>Euteleostomi</taxon>
        <taxon>Actinopterygii</taxon>
        <taxon>Neopterygii</taxon>
        <taxon>Teleostei</taxon>
        <taxon>Neoteleostei</taxon>
        <taxon>Acanthomorphata</taxon>
        <taxon>Eupercaria</taxon>
        <taxon>Perciformes</taxon>
        <taxon>Notothenioidei</taxon>
        <taxon>Channichthyidae</taxon>
        <taxon>Champsocephalus</taxon>
    </lineage>
</organism>
<proteinExistence type="predicted"/>
<accession>A0AAN8HA35</accession>
<dbReference type="EMBL" id="JAURVH010001529">
    <property type="protein sequence ID" value="KAK5908003.1"/>
    <property type="molecule type" value="Genomic_DNA"/>
</dbReference>
<feature type="region of interest" description="Disordered" evidence="1">
    <location>
        <begin position="1"/>
        <end position="101"/>
    </location>
</feature>
<feature type="region of interest" description="Disordered" evidence="1">
    <location>
        <begin position="114"/>
        <end position="146"/>
    </location>
</feature>
<dbReference type="AlphaFoldDB" id="A0AAN8HA35"/>
<evidence type="ECO:0000313" key="3">
    <source>
        <dbReference type="Proteomes" id="UP001331515"/>
    </source>
</evidence>
<feature type="compositionally biased region" description="Basic residues" evidence="1">
    <location>
        <begin position="25"/>
        <end position="34"/>
    </location>
</feature>
<feature type="compositionally biased region" description="Basic and acidic residues" evidence="1">
    <location>
        <begin position="35"/>
        <end position="67"/>
    </location>
</feature>
<dbReference type="Proteomes" id="UP001331515">
    <property type="component" value="Unassembled WGS sequence"/>
</dbReference>
<gene>
    <name evidence="2" type="ORF">CgunFtcFv8_016098</name>
</gene>
<sequence>MASLKETILSSADRERIQSPPLNKLKPKTVRRHQNGSDRNHGQQRNAVERKSQDKEEMSFRQEEEKARRSRLNKQGVKKNQLREEDRHQNKEERDRPRGLAQLQAWELRHQEGIKVESKKSSFKSQQDDISGRGSRRESVAQKLNLEKKDRKHLQCAEERKQLQIKNAQAERYAMEVSHYHADGIEESLPRYGTDHTRTMKQKLERNTFLRSYLENSDFDMQPNHLPPIITKAVTPRTYLDPPRTEASHYYASGIEESLPRYGTAQSRAIKQNIERNQLRLSYEDTIEVRQQATALPPITTTDTTECLVPAGMEAYQYRPKSVEELLPRCGSAQTRALKHELEEIKLLLSDLDNSDVDMRPTRPLTVTTKKVDAGRFLDPAGIEASQYHANGIEESLPRYGTAQTRAMKQKMEGNKQLLSYQENTKGYKQATCLPPISTKKTTVGQCLGPAGIEASQYHANGIEESLPRYGTAQTRVMKQKMEGNKQLLSYQENTKGYKQATCLPPISTKKTTVGQCLGPAGIEASQYHANGIEESLPRYGTAQTRAMKQKMEGNKQLLSYQENTKGYKQATCLPPISTKKTTVGQCLGPAGIEASHDHAECVKESLPKYKTTQTRAIKKKLEETRKVNLLPKHLPPRSKKEAPAGPHCPPRAPEGPNYFFEQTGEQLPRYGTAQTRRIKQRQDQNKLFLK</sequence>
<comment type="caution">
    <text evidence="2">The sequence shown here is derived from an EMBL/GenBank/DDBJ whole genome shotgun (WGS) entry which is preliminary data.</text>
</comment>
<evidence type="ECO:0000313" key="2">
    <source>
        <dbReference type="EMBL" id="KAK5908003.1"/>
    </source>
</evidence>
<reference evidence="2 3" key="1">
    <citation type="journal article" date="2023" name="Mol. Biol. Evol.">
        <title>Genomics of Secondarily Temperate Adaptation in the Only Non-Antarctic Icefish.</title>
        <authorList>
            <person name="Rivera-Colon A.G."/>
            <person name="Rayamajhi N."/>
            <person name="Minhas B.F."/>
            <person name="Madrigal G."/>
            <person name="Bilyk K.T."/>
            <person name="Yoon V."/>
            <person name="Hune M."/>
            <person name="Gregory S."/>
            <person name="Cheng C.H.C."/>
            <person name="Catchen J.M."/>
        </authorList>
    </citation>
    <scope>NUCLEOTIDE SEQUENCE [LARGE SCALE GENOMIC DNA]</scope>
    <source>
        <tissue evidence="2">White muscle</tissue>
    </source>
</reference>
<name>A0AAN8HA35_CHAGU</name>
<feature type="compositionally biased region" description="Basic and acidic residues" evidence="1">
    <location>
        <begin position="81"/>
        <end position="98"/>
    </location>
</feature>